<dbReference type="AlphaFoldDB" id="A0A2H0RIC0"/>
<dbReference type="Proteomes" id="UP000230431">
    <property type="component" value="Unassembled WGS sequence"/>
</dbReference>
<comment type="caution">
    <text evidence="1">The sequence shown here is derived from an EMBL/GenBank/DDBJ whole genome shotgun (WGS) entry which is preliminary data.</text>
</comment>
<proteinExistence type="predicted"/>
<name>A0A2H0RIC0_9BACT</name>
<gene>
    <name evidence="1" type="ORF">COV08_00995</name>
</gene>
<protein>
    <submittedName>
        <fullName evidence="1">Uncharacterized protein</fullName>
    </submittedName>
</protein>
<sequence length="130" mass="15251">MSDKIVRLPHLKVWQRDRCWWGQLLFTDRSMSEEFNGKFLALVALLEAQERKSVVNEDILDLLDQIGKSPLSETDCLRLRRDGHDKVDVVLVKIMRNWVRDSAQNERREFELVSFKTTIMSKQAAKATFN</sequence>
<accession>A0A2H0RIC0</accession>
<reference evidence="1 2" key="1">
    <citation type="submission" date="2017-09" db="EMBL/GenBank/DDBJ databases">
        <title>Depth-based differentiation of microbial function through sediment-hosted aquifers and enrichment of novel symbionts in the deep terrestrial subsurface.</title>
        <authorList>
            <person name="Probst A.J."/>
            <person name="Ladd B."/>
            <person name="Jarett J.K."/>
            <person name="Geller-Mcgrath D.E."/>
            <person name="Sieber C.M."/>
            <person name="Emerson J.B."/>
            <person name="Anantharaman K."/>
            <person name="Thomas B.C."/>
            <person name="Malmstrom R."/>
            <person name="Stieglmeier M."/>
            <person name="Klingl A."/>
            <person name="Woyke T."/>
            <person name="Ryan C.M."/>
            <person name="Banfield J.F."/>
        </authorList>
    </citation>
    <scope>NUCLEOTIDE SEQUENCE [LARGE SCALE GENOMIC DNA]</scope>
    <source>
        <strain evidence="1">CG10_big_fil_rev_8_21_14_0_10_49_38</strain>
    </source>
</reference>
<evidence type="ECO:0000313" key="2">
    <source>
        <dbReference type="Proteomes" id="UP000230431"/>
    </source>
</evidence>
<organism evidence="1 2">
    <name type="scientific">Candidatus Vogelbacteria bacterium CG10_big_fil_rev_8_21_14_0_10_49_38</name>
    <dbReference type="NCBI Taxonomy" id="1975043"/>
    <lineage>
        <taxon>Bacteria</taxon>
        <taxon>Candidatus Vogeliibacteriota</taxon>
    </lineage>
</organism>
<dbReference type="EMBL" id="PCYK01000006">
    <property type="protein sequence ID" value="PIR46180.1"/>
    <property type="molecule type" value="Genomic_DNA"/>
</dbReference>
<evidence type="ECO:0000313" key="1">
    <source>
        <dbReference type="EMBL" id="PIR46180.1"/>
    </source>
</evidence>